<organism evidence="2 3">
    <name type="scientific">Erythroxylum novogranatense</name>
    <dbReference type="NCBI Taxonomy" id="1862640"/>
    <lineage>
        <taxon>Eukaryota</taxon>
        <taxon>Viridiplantae</taxon>
        <taxon>Streptophyta</taxon>
        <taxon>Embryophyta</taxon>
        <taxon>Tracheophyta</taxon>
        <taxon>Spermatophyta</taxon>
        <taxon>Magnoliopsida</taxon>
        <taxon>eudicotyledons</taxon>
        <taxon>Gunneridae</taxon>
        <taxon>Pentapetalae</taxon>
        <taxon>rosids</taxon>
        <taxon>fabids</taxon>
        <taxon>Malpighiales</taxon>
        <taxon>Erythroxylaceae</taxon>
        <taxon>Erythroxylum</taxon>
    </lineage>
</organism>
<accession>A0AAV8U5W9</accession>
<keyword evidence="3" id="KW-1185">Reference proteome</keyword>
<proteinExistence type="predicted"/>
<evidence type="ECO:0000256" key="1">
    <source>
        <dbReference type="SAM" id="MobiDB-lite"/>
    </source>
</evidence>
<feature type="compositionally biased region" description="Low complexity" evidence="1">
    <location>
        <begin position="54"/>
        <end position="65"/>
    </location>
</feature>
<name>A0AAV8U5W9_9ROSI</name>
<evidence type="ECO:0000313" key="2">
    <source>
        <dbReference type="EMBL" id="KAJ8773574.1"/>
    </source>
</evidence>
<gene>
    <name evidence="2" type="ORF">K2173_005820</name>
</gene>
<comment type="caution">
    <text evidence="2">The sequence shown here is derived from an EMBL/GenBank/DDBJ whole genome shotgun (WGS) entry which is preliminary data.</text>
</comment>
<protein>
    <submittedName>
        <fullName evidence="2">Uncharacterized protein</fullName>
    </submittedName>
</protein>
<dbReference type="Proteomes" id="UP001159364">
    <property type="component" value="Linkage Group LG01"/>
</dbReference>
<feature type="region of interest" description="Disordered" evidence="1">
    <location>
        <begin position="1"/>
        <end position="225"/>
    </location>
</feature>
<feature type="compositionally biased region" description="Low complexity" evidence="1">
    <location>
        <begin position="89"/>
        <end position="104"/>
    </location>
</feature>
<dbReference type="AlphaFoldDB" id="A0AAV8U5W9"/>
<evidence type="ECO:0000313" key="3">
    <source>
        <dbReference type="Proteomes" id="UP001159364"/>
    </source>
</evidence>
<dbReference type="EMBL" id="JAIWQS010000001">
    <property type="protein sequence ID" value="KAJ8773574.1"/>
    <property type="molecule type" value="Genomic_DNA"/>
</dbReference>
<reference evidence="2 3" key="1">
    <citation type="submission" date="2021-09" db="EMBL/GenBank/DDBJ databases">
        <title>Genomic insights and catalytic innovation underlie evolution of tropane alkaloids biosynthesis.</title>
        <authorList>
            <person name="Wang Y.-J."/>
            <person name="Tian T."/>
            <person name="Huang J.-P."/>
            <person name="Huang S.-X."/>
        </authorList>
    </citation>
    <scope>NUCLEOTIDE SEQUENCE [LARGE SCALE GENOMIC DNA]</scope>
    <source>
        <strain evidence="2">KIB-2018</strain>
        <tissue evidence="2">Leaf</tissue>
    </source>
</reference>
<feature type="compositionally biased region" description="Low complexity" evidence="1">
    <location>
        <begin position="20"/>
        <end position="45"/>
    </location>
</feature>
<sequence length="225" mass="22215">MGRKSKNSSASARRQLHSLSASTATAPASTPATVPVAGDSSGAPLPAAPPPSGSPSAALPTPALLYGRHSPDPARSGFEAPTTAPLHLPRSASSSVHRPSSPSPFALSVPGLPIPTLASPVGGLLAGGRTSTLSGLHPPSFVPDLASFPPLSGVSSASTLAPPLAPSPAAPASQERDRLKPAGPPSSPTSRSVEGAHAPAGARRANPWASPCPWATRPGPLIGPF</sequence>